<organism evidence="1 2">
    <name type="scientific">Corynebacterium mastitidis</name>
    <dbReference type="NCBI Taxonomy" id="161890"/>
    <lineage>
        <taxon>Bacteria</taxon>
        <taxon>Bacillati</taxon>
        <taxon>Actinomycetota</taxon>
        <taxon>Actinomycetes</taxon>
        <taxon>Mycobacteriales</taxon>
        <taxon>Corynebacteriaceae</taxon>
        <taxon>Corynebacterium</taxon>
    </lineage>
</organism>
<evidence type="ECO:0000313" key="1">
    <source>
        <dbReference type="EMBL" id="PKF68514.1"/>
    </source>
</evidence>
<sequence length="173" mass="18588">MIMTFTKGIALISSLLLGGAPFGSSEEAPQETVAAAAADQGAAAVDATGDPIVLDLEEFQLTGKEREQVAESSVKTIEDKAGHDLVNIEFNDDTVVLRPVESFDEQNDQKYFSEIMDALKTLGYENIAAVGKPVYVEQAPEFDLESLTAEKDIDIEAVALPEVDPAFSHVIRA</sequence>
<proteinExistence type="predicted"/>
<reference evidence="1 2" key="1">
    <citation type="submission" date="2017-12" db="EMBL/GenBank/DDBJ databases">
        <title>Corynebacterium mastitidis 16-1433 Genome.</title>
        <authorList>
            <person name="Gulvik C.A."/>
        </authorList>
    </citation>
    <scope>NUCLEOTIDE SEQUENCE [LARGE SCALE GENOMIC DNA]</scope>
    <source>
        <strain evidence="1 2">16-1433</strain>
    </source>
</reference>
<name>A0A2N0X727_9CORY</name>
<accession>A0A2N0X727</accession>
<dbReference type="OrthoDB" id="4427284at2"/>
<dbReference type="AlphaFoldDB" id="A0A2N0X727"/>
<comment type="caution">
    <text evidence="1">The sequence shown here is derived from an EMBL/GenBank/DDBJ whole genome shotgun (WGS) entry which is preliminary data.</text>
</comment>
<evidence type="ECO:0000313" key="2">
    <source>
        <dbReference type="Proteomes" id="UP000233249"/>
    </source>
</evidence>
<protein>
    <submittedName>
        <fullName evidence="1">Uncharacterized protein</fullName>
    </submittedName>
</protein>
<dbReference type="STRING" id="1121365.GCA_000375365_00539"/>
<dbReference type="Proteomes" id="UP000233249">
    <property type="component" value="Unassembled WGS sequence"/>
</dbReference>
<gene>
    <name evidence="1" type="ORF">CXB45_06835</name>
</gene>
<dbReference type="RefSeq" id="WP_101173786.1">
    <property type="nucleotide sequence ID" value="NZ_JAKRKB010000010.1"/>
</dbReference>
<dbReference type="EMBL" id="PJAF01000017">
    <property type="protein sequence ID" value="PKF68514.1"/>
    <property type="molecule type" value="Genomic_DNA"/>
</dbReference>